<comment type="caution">
    <text evidence="1">The sequence shown here is derived from an EMBL/GenBank/DDBJ whole genome shotgun (WGS) entry which is preliminary data.</text>
</comment>
<organism evidence="1 2">
    <name type="scientific">Boletus edulis BED1</name>
    <dbReference type="NCBI Taxonomy" id="1328754"/>
    <lineage>
        <taxon>Eukaryota</taxon>
        <taxon>Fungi</taxon>
        <taxon>Dikarya</taxon>
        <taxon>Basidiomycota</taxon>
        <taxon>Agaricomycotina</taxon>
        <taxon>Agaricomycetes</taxon>
        <taxon>Agaricomycetidae</taxon>
        <taxon>Boletales</taxon>
        <taxon>Boletineae</taxon>
        <taxon>Boletaceae</taxon>
        <taxon>Boletoideae</taxon>
        <taxon>Boletus</taxon>
    </lineage>
</organism>
<accession>A0AAD4C5B3</accession>
<keyword evidence="2" id="KW-1185">Reference proteome</keyword>
<evidence type="ECO:0000313" key="1">
    <source>
        <dbReference type="EMBL" id="KAF8447993.1"/>
    </source>
</evidence>
<dbReference type="EMBL" id="WHUW01000004">
    <property type="protein sequence ID" value="KAF8447993.1"/>
    <property type="molecule type" value="Genomic_DNA"/>
</dbReference>
<name>A0AAD4C5B3_BOLED</name>
<gene>
    <name evidence="1" type="ORF">L210DRAFT_2830466</name>
</gene>
<dbReference type="AlphaFoldDB" id="A0AAD4C5B3"/>
<proteinExistence type="predicted"/>
<dbReference type="Proteomes" id="UP001194468">
    <property type="component" value="Unassembled WGS sequence"/>
</dbReference>
<reference evidence="1" key="2">
    <citation type="journal article" date="2020" name="Nat. Commun.">
        <title>Large-scale genome sequencing of mycorrhizal fungi provides insights into the early evolution of symbiotic traits.</title>
        <authorList>
            <person name="Miyauchi S."/>
            <person name="Kiss E."/>
            <person name="Kuo A."/>
            <person name="Drula E."/>
            <person name="Kohler A."/>
            <person name="Sanchez-Garcia M."/>
            <person name="Morin E."/>
            <person name="Andreopoulos B."/>
            <person name="Barry K.W."/>
            <person name="Bonito G."/>
            <person name="Buee M."/>
            <person name="Carver A."/>
            <person name="Chen C."/>
            <person name="Cichocki N."/>
            <person name="Clum A."/>
            <person name="Culley D."/>
            <person name="Crous P.W."/>
            <person name="Fauchery L."/>
            <person name="Girlanda M."/>
            <person name="Hayes R.D."/>
            <person name="Keri Z."/>
            <person name="LaButti K."/>
            <person name="Lipzen A."/>
            <person name="Lombard V."/>
            <person name="Magnuson J."/>
            <person name="Maillard F."/>
            <person name="Murat C."/>
            <person name="Nolan M."/>
            <person name="Ohm R.A."/>
            <person name="Pangilinan J."/>
            <person name="Pereira M.F."/>
            <person name="Perotto S."/>
            <person name="Peter M."/>
            <person name="Pfister S."/>
            <person name="Riley R."/>
            <person name="Sitrit Y."/>
            <person name="Stielow J.B."/>
            <person name="Szollosi G."/>
            <person name="Zifcakova L."/>
            <person name="Stursova M."/>
            <person name="Spatafora J.W."/>
            <person name="Tedersoo L."/>
            <person name="Vaario L.M."/>
            <person name="Yamada A."/>
            <person name="Yan M."/>
            <person name="Wang P."/>
            <person name="Xu J."/>
            <person name="Bruns T."/>
            <person name="Baldrian P."/>
            <person name="Vilgalys R."/>
            <person name="Dunand C."/>
            <person name="Henrissat B."/>
            <person name="Grigoriev I.V."/>
            <person name="Hibbett D."/>
            <person name="Nagy L.G."/>
            <person name="Martin F.M."/>
        </authorList>
    </citation>
    <scope>NUCLEOTIDE SEQUENCE</scope>
    <source>
        <strain evidence="1">BED1</strain>
    </source>
</reference>
<reference evidence="1" key="1">
    <citation type="submission" date="2019-10" db="EMBL/GenBank/DDBJ databases">
        <authorList>
            <consortium name="DOE Joint Genome Institute"/>
            <person name="Kuo A."/>
            <person name="Miyauchi S."/>
            <person name="Kiss E."/>
            <person name="Drula E."/>
            <person name="Kohler A."/>
            <person name="Sanchez-Garcia M."/>
            <person name="Andreopoulos B."/>
            <person name="Barry K.W."/>
            <person name="Bonito G."/>
            <person name="Buee M."/>
            <person name="Carver A."/>
            <person name="Chen C."/>
            <person name="Cichocki N."/>
            <person name="Clum A."/>
            <person name="Culley D."/>
            <person name="Crous P.W."/>
            <person name="Fauchery L."/>
            <person name="Girlanda M."/>
            <person name="Hayes R."/>
            <person name="Keri Z."/>
            <person name="LaButti K."/>
            <person name="Lipzen A."/>
            <person name="Lombard V."/>
            <person name="Magnuson J."/>
            <person name="Maillard F."/>
            <person name="Morin E."/>
            <person name="Murat C."/>
            <person name="Nolan M."/>
            <person name="Ohm R."/>
            <person name="Pangilinan J."/>
            <person name="Pereira M."/>
            <person name="Perotto S."/>
            <person name="Peter M."/>
            <person name="Riley R."/>
            <person name="Sitrit Y."/>
            <person name="Stielow B."/>
            <person name="Szollosi G."/>
            <person name="Zifcakova L."/>
            <person name="Stursova M."/>
            <person name="Spatafora J.W."/>
            <person name="Tedersoo L."/>
            <person name="Vaario L.-M."/>
            <person name="Yamada A."/>
            <person name="Yan M."/>
            <person name="Wang P."/>
            <person name="Xu J."/>
            <person name="Bruns T."/>
            <person name="Baldrian P."/>
            <person name="Vilgalys R."/>
            <person name="Henrissat B."/>
            <person name="Grigoriev I.V."/>
            <person name="Hibbett D."/>
            <person name="Nagy L.G."/>
            <person name="Martin F.M."/>
        </authorList>
    </citation>
    <scope>NUCLEOTIDE SEQUENCE</scope>
    <source>
        <strain evidence="1">BED1</strain>
    </source>
</reference>
<evidence type="ECO:0000313" key="2">
    <source>
        <dbReference type="Proteomes" id="UP001194468"/>
    </source>
</evidence>
<protein>
    <submittedName>
        <fullName evidence="1">Uncharacterized protein</fullName>
    </submittedName>
</protein>
<sequence length="124" mass="13518">MSDPEPYLLVEKCGASRGKPIYVITKHIPLVGVSSPNPACLFYSHFLLISATDTYPSRTREIRCMDLGGEALGTFKAKQGGCTQIQFFNEASGHLQCTNPECGMEFSKASLQDNAYIQIQGLPA</sequence>